<feature type="binding site" evidence="10">
    <location>
        <position position="199"/>
    </location>
    <ligand>
        <name>Mn(2+)</name>
        <dbReference type="ChEBI" id="CHEBI:29035"/>
        <label>1</label>
    </ligand>
</feature>
<dbReference type="GO" id="GO:0016787">
    <property type="term" value="F:hydrolase activity"/>
    <property type="evidence" value="ECO:0007669"/>
    <property type="project" value="UniProtKB-KW"/>
</dbReference>
<gene>
    <name evidence="10" type="primary">lpxH</name>
    <name evidence="12" type="ORF">NXS09_03090</name>
</gene>
<comment type="pathway">
    <text evidence="10">Glycolipid biosynthesis; lipid IV(A) biosynthesis; lipid IV(A) from (3R)-3-hydroxytetradecanoyl-[acyl-carrier-protein] and UDP-N-acetyl-alpha-D-glucosamine: step 4/6.</text>
</comment>
<feature type="binding site" evidence="10">
    <location>
        <position position="11"/>
    </location>
    <ligand>
        <name>Mn(2+)</name>
        <dbReference type="ChEBI" id="CHEBI:29035"/>
        <label>1</label>
    </ligand>
</feature>
<dbReference type="EMBL" id="JANUXW010000002">
    <property type="protein sequence ID" value="MCS4533285.1"/>
    <property type="molecule type" value="Genomic_DNA"/>
</dbReference>
<keyword evidence="8 10" id="KW-0472">Membrane</keyword>
<feature type="binding site" evidence="10">
    <location>
        <position position="42"/>
    </location>
    <ligand>
        <name>Mn(2+)</name>
        <dbReference type="ChEBI" id="CHEBI:29035"/>
        <label>1</label>
    </ligand>
</feature>
<reference evidence="12" key="1">
    <citation type="submission" date="2022-08" db="EMBL/GenBank/DDBJ databases">
        <authorList>
            <person name="Volokhov D.V."/>
            <person name="Furtak V.A."/>
            <person name="Zagorodnyaya T.A."/>
        </authorList>
    </citation>
    <scope>NUCLEOTIDE SEQUENCE</scope>
    <source>
        <strain evidence="12">CSL10203-ORH2</strain>
    </source>
</reference>
<dbReference type="Proteomes" id="UP001166947">
    <property type="component" value="Unassembled WGS sequence"/>
</dbReference>
<comment type="similarity">
    <text evidence="10">Belongs to the LpxH family.</text>
</comment>
<evidence type="ECO:0000256" key="4">
    <source>
        <dbReference type="ARBA" id="ARBA00022556"/>
    </source>
</evidence>
<evidence type="ECO:0000256" key="7">
    <source>
        <dbReference type="ARBA" id="ARBA00023098"/>
    </source>
</evidence>
<keyword evidence="7 10" id="KW-0443">Lipid metabolism</keyword>
<evidence type="ECO:0000313" key="12">
    <source>
        <dbReference type="EMBL" id="MCS4533285.1"/>
    </source>
</evidence>
<dbReference type="InterPro" id="IPR029052">
    <property type="entry name" value="Metallo-depent_PP-like"/>
</dbReference>
<name>A0ABT2FBD8_9NEIS</name>
<feature type="binding site" evidence="10">
    <location>
        <begin position="79"/>
        <end position="80"/>
    </location>
    <ligand>
        <name>substrate</name>
    </ligand>
</feature>
<evidence type="ECO:0000256" key="5">
    <source>
        <dbReference type="ARBA" id="ARBA00022723"/>
    </source>
</evidence>
<comment type="subcellular location">
    <subcellularLocation>
        <location evidence="10">Cell inner membrane</location>
        <topology evidence="10">Peripheral membrane protein</topology>
        <orientation evidence="10">Cytoplasmic side</orientation>
    </subcellularLocation>
</comment>
<keyword evidence="6 10" id="KW-0378">Hydrolase</keyword>
<dbReference type="InterPro" id="IPR004843">
    <property type="entry name" value="Calcineurin-like_PHP"/>
</dbReference>
<keyword evidence="13" id="KW-1185">Reference proteome</keyword>
<feature type="binding site" evidence="10">
    <location>
        <position position="9"/>
    </location>
    <ligand>
        <name>Mn(2+)</name>
        <dbReference type="ChEBI" id="CHEBI:29035"/>
        <label>1</label>
    </ligand>
</feature>
<keyword evidence="5 10" id="KW-0479">Metal-binding</keyword>
<dbReference type="PANTHER" id="PTHR34990">
    <property type="entry name" value="UDP-2,3-DIACYLGLUCOSAMINE HYDROLASE-RELATED"/>
    <property type="match status" value="1"/>
</dbReference>
<evidence type="ECO:0000256" key="10">
    <source>
        <dbReference type="HAMAP-Rule" id="MF_00575"/>
    </source>
</evidence>
<dbReference type="Gene3D" id="3.60.21.10">
    <property type="match status" value="1"/>
</dbReference>
<organism evidence="12 13">
    <name type="scientific">Neisseria montereyensis</name>
    <dbReference type="NCBI Taxonomy" id="2973938"/>
    <lineage>
        <taxon>Bacteria</taxon>
        <taxon>Pseudomonadati</taxon>
        <taxon>Pseudomonadota</taxon>
        <taxon>Betaproteobacteria</taxon>
        <taxon>Neisseriales</taxon>
        <taxon>Neisseriaceae</taxon>
        <taxon>Neisseria</taxon>
    </lineage>
</organism>
<dbReference type="SUPFAM" id="SSF56300">
    <property type="entry name" value="Metallo-dependent phosphatases"/>
    <property type="match status" value="1"/>
</dbReference>
<comment type="caution">
    <text evidence="10">Lacks conserved residue(s) required for the propagation of feature annotation.</text>
</comment>
<feature type="binding site" evidence="10">
    <location>
        <position position="160"/>
    </location>
    <ligand>
        <name>substrate</name>
    </ligand>
</feature>
<keyword evidence="9 10" id="KW-0464">Manganese</keyword>
<evidence type="ECO:0000256" key="1">
    <source>
        <dbReference type="ARBA" id="ARBA00022475"/>
    </source>
</evidence>
<feature type="binding site" evidence="10">
    <location>
        <position position="164"/>
    </location>
    <ligand>
        <name>substrate</name>
    </ligand>
</feature>
<evidence type="ECO:0000256" key="8">
    <source>
        <dbReference type="ARBA" id="ARBA00023136"/>
    </source>
</evidence>
<keyword evidence="1 10" id="KW-1003">Cell membrane</keyword>
<dbReference type="RefSeq" id="WP_259291093.1">
    <property type="nucleotide sequence ID" value="NZ_JANUXW010000002.1"/>
</dbReference>
<protein>
    <recommendedName>
        <fullName evidence="10">UDP-2,3-diacylglucosamine hydrolase</fullName>
        <ecNumber evidence="10">3.6.1.54</ecNumber>
    </recommendedName>
    <alternativeName>
        <fullName evidence="10">UDP-2,3-diacylglucosamine diphosphatase</fullName>
    </alternativeName>
</protein>
<dbReference type="InterPro" id="IPR043461">
    <property type="entry name" value="LpxH-like"/>
</dbReference>
<feature type="binding site" evidence="10">
    <location>
        <position position="122"/>
    </location>
    <ligand>
        <name>substrate</name>
    </ligand>
</feature>
<evidence type="ECO:0000256" key="6">
    <source>
        <dbReference type="ARBA" id="ARBA00022801"/>
    </source>
</evidence>
<evidence type="ECO:0000313" key="13">
    <source>
        <dbReference type="Proteomes" id="UP001166947"/>
    </source>
</evidence>
<comment type="cofactor">
    <cofactor evidence="10">
        <name>Mn(2+)</name>
        <dbReference type="ChEBI" id="CHEBI:29035"/>
    </cofactor>
    <text evidence="10">Binds 2 Mn(2+) ions per subunit in a binuclear metal center.</text>
</comment>
<feature type="domain" description="Calcineurin-like phosphoesterase" evidence="11">
    <location>
        <begin position="5"/>
        <end position="201"/>
    </location>
</feature>
<comment type="catalytic activity">
    <reaction evidence="10">
        <text>UDP-2-N,3-O-bis[(3R)-3-hydroxytetradecanoyl]-alpha-D-glucosamine + H2O = 2-N,3-O-bis[(3R)-3-hydroxytetradecanoyl]-alpha-D-glucosaminyl 1-phosphate + UMP + 2 H(+)</text>
        <dbReference type="Rhea" id="RHEA:25213"/>
        <dbReference type="ChEBI" id="CHEBI:15377"/>
        <dbReference type="ChEBI" id="CHEBI:15378"/>
        <dbReference type="ChEBI" id="CHEBI:57865"/>
        <dbReference type="ChEBI" id="CHEBI:57957"/>
        <dbReference type="ChEBI" id="CHEBI:78847"/>
        <dbReference type="EC" id="3.6.1.54"/>
    </reaction>
</comment>
<evidence type="ECO:0000256" key="3">
    <source>
        <dbReference type="ARBA" id="ARBA00022519"/>
    </source>
</evidence>
<evidence type="ECO:0000259" key="11">
    <source>
        <dbReference type="Pfam" id="PF00149"/>
    </source>
</evidence>
<feature type="binding site" evidence="10">
    <location>
        <position position="42"/>
    </location>
    <ligand>
        <name>Mn(2+)</name>
        <dbReference type="ChEBI" id="CHEBI:29035"/>
        <label>2</label>
    </ligand>
</feature>
<dbReference type="NCBIfam" id="TIGR01854">
    <property type="entry name" value="lipid_A_lpxH"/>
    <property type="match status" value="1"/>
</dbReference>
<dbReference type="PANTHER" id="PTHR34990:SF1">
    <property type="entry name" value="UDP-2,3-DIACYLGLUCOSAMINE HYDROLASE"/>
    <property type="match status" value="1"/>
</dbReference>
<dbReference type="EC" id="3.6.1.54" evidence="10"/>
<dbReference type="CDD" id="cd07398">
    <property type="entry name" value="MPP_YbbF-LpxH"/>
    <property type="match status" value="1"/>
</dbReference>
<feature type="binding site" evidence="10">
    <location>
        <position position="197"/>
    </location>
    <ligand>
        <name>Mn(2+)</name>
        <dbReference type="ChEBI" id="CHEBI:29035"/>
        <label>2</label>
    </ligand>
</feature>
<sequence>MRETVFIADLHLSDDTPDLNRLFLNAVQRWQGRVDALYILGDFFEVWFGDDVLSDIAREAAAALKAFSREAPVYFICGNRDFLLGEQYAEQAGMTLLPESQVVTLYGTHYLITHGDEMCTDDISYQRFRRIIRQKWLQKLLLSLPQNYRRKIAARIRATSKQKKRRMGQSSISDVTEQGVQTALNHYPQAQAIIHGHTHRPAVHEHIVNGRTIKRYVLPDWHDGKGGYVSVSEKGVVMEVLDEDGNTSLWPSE</sequence>
<keyword evidence="3 10" id="KW-0997">Cell inner membrane</keyword>
<dbReference type="HAMAP" id="MF_00575">
    <property type="entry name" value="LpxH"/>
    <property type="match status" value="1"/>
</dbReference>
<accession>A0ABT2FBD8</accession>
<comment type="caution">
    <text evidence="12">The sequence shown here is derived from an EMBL/GenBank/DDBJ whole genome shotgun (WGS) entry which is preliminary data.</text>
</comment>
<feature type="binding site" evidence="10">
    <location>
        <position position="197"/>
    </location>
    <ligand>
        <name>substrate</name>
    </ligand>
</feature>
<keyword evidence="2 10" id="KW-0444">Lipid biosynthesis</keyword>
<feature type="binding site" evidence="10">
    <location>
        <position position="114"/>
    </location>
    <ligand>
        <name>Mn(2+)</name>
        <dbReference type="ChEBI" id="CHEBI:29035"/>
        <label>2</label>
    </ligand>
</feature>
<proteinExistence type="inferred from homology"/>
<reference evidence="12" key="2">
    <citation type="journal article" date="2023" name="Curr. Microbiol.">
        <title>Neisseria montereyensis sp. nov., Isolated from Oropharynx of California Sea Lion (Zalophus californianus): Genomic, Phylogenetic, and Phenotypic Study.</title>
        <authorList>
            <person name="Volokhov D.V."/>
            <person name="Zagorodnyaya T.A."/>
            <person name="Furtak V.A."/>
            <person name="Nattanmai G."/>
            <person name="Randall L."/>
            <person name="Jose S."/>
            <person name="Gao Y."/>
            <person name="Gulland F.M."/>
            <person name="Eisenberg T."/>
            <person name="Delmonte P."/>
            <person name="Blom J."/>
            <person name="Mitchell K.K."/>
        </authorList>
    </citation>
    <scope>NUCLEOTIDE SEQUENCE</scope>
    <source>
        <strain evidence="12">CSL10203-ORH2</strain>
    </source>
</reference>
<keyword evidence="4 10" id="KW-0441">Lipid A biosynthesis</keyword>
<dbReference type="InterPro" id="IPR010138">
    <property type="entry name" value="UDP-diacylglucosamine_Hdrlase"/>
</dbReference>
<comment type="function">
    <text evidence="10">Hydrolyzes the pyrophosphate bond of UDP-2,3-diacylglucosamine to yield 2,3-diacylglucosamine 1-phosphate (lipid X) and UMP by catalyzing the attack of water at the alpha-P atom. Involved in the biosynthesis of lipid A, a phosphorylated glycolipid that anchors the lipopolysaccharide to the outer membrane of the cell.</text>
</comment>
<dbReference type="Pfam" id="PF00149">
    <property type="entry name" value="Metallophos"/>
    <property type="match status" value="1"/>
</dbReference>
<feature type="binding site" evidence="10">
    <location>
        <position position="79"/>
    </location>
    <ligand>
        <name>Mn(2+)</name>
        <dbReference type="ChEBI" id="CHEBI:29035"/>
        <label>2</label>
    </ligand>
</feature>
<evidence type="ECO:0000256" key="2">
    <source>
        <dbReference type="ARBA" id="ARBA00022516"/>
    </source>
</evidence>
<evidence type="ECO:0000256" key="9">
    <source>
        <dbReference type="ARBA" id="ARBA00023211"/>
    </source>
</evidence>
<dbReference type="NCBIfam" id="NF003743">
    <property type="entry name" value="PRK05340.1"/>
    <property type="match status" value="1"/>
</dbReference>